<dbReference type="Pfam" id="PF04672">
    <property type="entry name" value="Methyltransf_19"/>
    <property type="match status" value="1"/>
</dbReference>
<dbReference type="CDD" id="cd02440">
    <property type="entry name" value="AdoMet_MTases"/>
    <property type="match status" value="1"/>
</dbReference>
<dbReference type="GO" id="GO:0008168">
    <property type="term" value="F:methyltransferase activity"/>
    <property type="evidence" value="ECO:0007669"/>
    <property type="project" value="UniProtKB-KW"/>
</dbReference>
<protein>
    <submittedName>
        <fullName evidence="1">SAM-dependent methyltransferase</fullName>
    </submittedName>
</protein>
<sequence>MREVGHTQEPLNAGTAHSARVYDYILGGKNHYEADEAAGNAMVEVWPALPAHMRANRAFMHRVSNYLARERGIKQFLDIGTGLPTSPNLHEVVQKTEPTARILYVDNDPIVLNYAQALLDSTPQGRTTYVHADMLDPDAILGSPEFRDTLSLDEPVALLVIGILHFIHPDDDDHGLIQRLLDPLPPGSYLAATIGTADFAPEEVGRVAERYAEEGMPMALRTQAEAATFFDGLELVDPGVVQVHKWRPEPDDEQVNDADIAMYGALARKPA</sequence>
<evidence type="ECO:0000313" key="1">
    <source>
        <dbReference type="EMBL" id="MDJ1131699.1"/>
    </source>
</evidence>
<name>A0ABT6ZRN2_9ACTN</name>
<keyword evidence="1" id="KW-0489">Methyltransferase</keyword>
<evidence type="ECO:0000313" key="2">
    <source>
        <dbReference type="Proteomes" id="UP001214441"/>
    </source>
</evidence>
<dbReference type="EMBL" id="JANCPR020000005">
    <property type="protein sequence ID" value="MDJ1131699.1"/>
    <property type="molecule type" value="Genomic_DNA"/>
</dbReference>
<gene>
    <name evidence="1" type="ORF">NMN56_006955</name>
</gene>
<proteinExistence type="predicted"/>
<dbReference type="RefSeq" id="WP_274042881.1">
    <property type="nucleotide sequence ID" value="NZ_JANCPR020000005.1"/>
</dbReference>
<dbReference type="SUPFAM" id="SSF53335">
    <property type="entry name" value="S-adenosyl-L-methionine-dependent methyltransferases"/>
    <property type="match status" value="1"/>
</dbReference>
<dbReference type="GO" id="GO:0032259">
    <property type="term" value="P:methylation"/>
    <property type="evidence" value="ECO:0007669"/>
    <property type="project" value="UniProtKB-KW"/>
</dbReference>
<dbReference type="InterPro" id="IPR006764">
    <property type="entry name" value="SAM_dep_MeTrfase_SAV2177_type"/>
</dbReference>
<accession>A0ABT6ZRN2</accession>
<dbReference type="InterPro" id="IPR029063">
    <property type="entry name" value="SAM-dependent_MTases_sf"/>
</dbReference>
<dbReference type="PIRSF" id="PIRSF017393">
    <property type="entry name" value="MTase_SAV2177"/>
    <property type="match status" value="1"/>
</dbReference>
<comment type="caution">
    <text evidence="1">The sequence shown here is derived from an EMBL/GenBank/DDBJ whole genome shotgun (WGS) entry which is preliminary data.</text>
</comment>
<keyword evidence="1" id="KW-0808">Transferase</keyword>
<keyword evidence="2" id="KW-1185">Reference proteome</keyword>
<dbReference type="Gene3D" id="3.40.50.150">
    <property type="entry name" value="Vaccinia Virus protein VP39"/>
    <property type="match status" value="1"/>
</dbReference>
<dbReference type="Proteomes" id="UP001214441">
    <property type="component" value="Unassembled WGS sequence"/>
</dbReference>
<reference evidence="1 2" key="1">
    <citation type="submission" date="2023-05" db="EMBL/GenBank/DDBJ databases">
        <title>Streptantibioticus silvisoli sp. nov., acidotolerant actinomycetes 1 from pine litter.</title>
        <authorList>
            <person name="Swiecimska M."/>
            <person name="Golinska P."/>
            <person name="Sangal V."/>
            <person name="Wachnowicz B."/>
            <person name="Goodfellow M."/>
        </authorList>
    </citation>
    <scope>NUCLEOTIDE SEQUENCE [LARGE SCALE GENOMIC DNA]</scope>
    <source>
        <strain evidence="1 2">DSM 42109</strain>
    </source>
</reference>
<organism evidence="1 2">
    <name type="scientific">Streptomyces iconiensis</name>
    <dbReference type="NCBI Taxonomy" id="1384038"/>
    <lineage>
        <taxon>Bacteria</taxon>
        <taxon>Bacillati</taxon>
        <taxon>Actinomycetota</taxon>
        <taxon>Actinomycetes</taxon>
        <taxon>Kitasatosporales</taxon>
        <taxon>Streptomycetaceae</taxon>
        <taxon>Streptomyces</taxon>
    </lineage>
</organism>